<feature type="region of interest" description="Disordered" evidence="2">
    <location>
        <begin position="152"/>
        <end position="175"/>
    </location>
</feature>
<organism evidence="3 4">
    <name type="scientific">Phrynocephalus forsythii</name>
    <dbReference type="NCBI Taxonomy" id="171643"/>
    <lineage>
        <taxon>Eukaryota</taxon>
        <taxon>Metazoa</taxon>
        <taxon>Chordata</taxon>
        <taxon>Craniata</taxon>
        <taxon>Vertebrata</taxon>
        <taxon>Euteleostomi</taxon>
        <taxon>Lepidosauria</taxon>
        <taxon>Squamata</taxon>
        <taxon>Bifurcata</taxon>
        <taxon>Unidentata</taxon>
        <taxon>Episquamata</taxon>
        <taxon>Toxicofera</taxon>
        <taxon>Iguania</taxon>
        <taxon>Acrodonta</taxon>
        <taxon>Agamidae</taxon>
        <taxon>Agaminae</taxon>
        <taxon>Phrynocephalus</taxon>
    </lineage>
</organism>
<dbReference type="OrthoDB" id="9905773at2759"/>
<feature type="region of interest" description="Disordered" evidence="2">
    <location>
        <begin position="1"/>
        <end position="59"/>
    </location>
</feature>
<accession>A0A9Q0Y5Z0</accession>
<feature type="compositionally biased region" description="Basic residues" evidence="2">
    <location>
        <begin position="74"/>
        <end position="87"/>
    </location>
</feature>
<feature type="region of interest" description="Disordered" evidence="2">
    <location>
        <begin position="74"/>
        <end position="107"/>
    </location>
</feature>
<comment type="caution">
    <text evidence="3">The sequence shown here is derived from an EMBL/GenBank/DDBJ whole genome shotgun (WGS) entry which is preliminary data.</text>
</comment>
<proteinExistence type="inferred from homology"/>
<keyword evidence="4" id="KW-1185">Reference proteome</keyword>
<feature type="compositionally biased region" description="Polar residues" evidence="2">
    <location>
        <begin position="16"/>
        <end position="34"/>
    </location>
</feature>
<dbReference type="PANTHER" id="PTHR28584">
    <property type="entry name" value="FAMILY WITH SEQUENCE SIMILARITY 228 MEMBER A"/>
    <property type="match status" value="1"/>
</dbReference>
<comment type="similarity">
    <text evidence="1">Belongs to the FAM228 family.</text>
</comment>
<sequence length="448" mass="51162">METRGPEEGEEEEDSLSTTHLGPLTSTPRASSAPLSRLPSDLPQQTVSSTSISSESSEEDWLIKVCCPGARHRYHKHAKKKKQKSSQHAKTGFLQNVGKEDDSTQSAKEMPVISYQTARGAPQRSSSDLHWLIRVHCPRAQMEQMMPDLKQSLPAASSSLSRSPSKTCQRSPPERTEVLGSWLTPKQFSVVQAVVNESQDISSTLSLLERENCFVREVDKYLKYHDFLALRKREILYKKWFENVSRPLLQKIQEKIDNRSSGEIEEMKRKELSLYLDYCNKKGSAFLESYTPSTYDPFFLKTCRDVSKASVPPLNDPLLNEIQERYFEAGIIEQCATGKRYSSKEMNELYKAELPLLPLSRQLMNPVEWLKIPSGYMESEIRQKSRQKMVPTRNSSSMDFKSWGVPSSLQLNQICTSARKQHFVCLPSFLLKTRNSLQTSNKICFLMI</sequence>
<gene>
    <name evidence="3" type="ORF">JRQ81_000167</name>
</gene>
<dbReference type="AlphaFoldDB" id="A0A9Q0Y5Z0"/>
<evidence type="ECO:0000256" key="2">
    <source>
        <dbReference type="SAM" id="MobiDB-lite"/>
    </source>
</evidence>
<dbReference type="InterPro" id="IPR040046">
    <property type="entry name" value="FAM228"/>
</dbReference>
<evidence type="ECO:0000313" key="3">
    <source>
        <dbReference type="EMBL" id="KAJ7344217.1"/>
    </source>
</evidence>
<protein>
    <recommendedName>
        <fullName evidence="5">Protein FAM228B</fullName>
    </recommendedName>
</protein>
<reference evidence="3" key="1">
    <citation type="journal article" date="2023" name="DNA Res.">
        <title>Chromosome-level genome assembly of Phrynocephalus forsythii using third-generation DNA sequencing and Hi-C analysis.</title>
        <authorList>
            <person name="Qi Y."/>
            <person name="Zhao W."/>
            <person name="Zhao Y."/>
            <person name="Niu C."/>
            <person name="Cao S."/>
            <person name="Zhang Y."/>
        </authorList>
    </citation>
    <scope>NUCLEOTIDE SEQUENCE</scope>
    <source>
        <tissue evidence="3">Muscle</tissue>
    </source>
</reference>
<feature type="compositionally biased region" description="Low complexity" evidence="2">
    <location>
        <begin position="152"/>
        <end position="165"/>
    </location>
</feature>
<dbReference type="Proteomes" id="UP001142489">
    <property type="component" value="Unassembled WGS sequence"/>
</dbReference>
<dbReference type="PANTHER" id="PTHR28584:SF1">
    <property type="entry name" value="PROTEIN FAM228B"/>
    <property type="match status" value="1"/>
</dbReference>
<evidence type="ECO:0000256" key="1">
    <source>
        <dbReference type="ARBA" id="ARBA00007753"/>
    </source>
</evidence>
<evidence type="ECO:0008006" key="5">
    <source>
        <dbReference type="Google" id="ProtNLM"/>
    </source>
</evidence>
<name>A0A9Q0Y5Z0_9SAUR</name>
<dbReference type="EMBL" id="JAPFRF010000001">
    <property type="protein sequence ID" value="KAJ7344217.1"/>
    <property type="molecule type" value="Genomic_DNA"/>
</dbReference>
<evidence type="ECO:0000313" key="4">
    <source>
        <dbReference type="Proteomes" id="UP001142489"/>
    </source>
</evidence>